<dbReference type="Pfam" id="PF08030">
    <property type="entry name" value="NAD_binding_6"/>
    <property type="match status" value="1"/>
</dbReference>
<sequence>MLRLGWLMLVLSALCAWGASLPDDVRCVTAIYSAYNYITFAGVPAKGFWDTRCQNPLKVTSIYAASEVYCRDTERAAGLAQMAAECEEFGHVQLLPRDAVAENLTEDAVRGMRIVKFAELTRSDVMNAPIMISASYFNRVYNTIEALEFETWSHHAFGFVGYLYWGLFILLATGYRLCGWATYQRRNRSPETREIESQIYNPTASWYTGLPLLGKTLGWLQTHLFVAPPLTSRGREVLLCTFSNRAEALVVSGFWIISITLSFVGYRTFEGNIYWPDIASQILRYSADRTGIMSFANIPLLWLFGGRNNILIWATGWTFATFNVFHRHVARVATLQAVAHTILYLIIYHRTGKLWRAFNKTYIVWGLLGTLVMVFLLLTSLDRIRSGTYEIFLIVHVLLSILTLVGCFYHTIIFEGHEYWNYLWPSVGIWVFDRFLRVVRLCYCNLHVSIFARNKIRATSARMTYDETTDVVRLEVLPATPFLSPSPGDYFFLYQPFRWTGWESHPFTVGAWSSQVEFATASSMIRKSTDSFDVSQQPLLSNSGNQSDEPLPTEECEKDSEVSHLKAIFWIRPYDGWTQHLRQQCLRSKVQPVETTILLEGPYGHHFPIWNYESVLMIMGGTGIASAVPYLQEHLRRSKNEWGQSSQETTCTRDIELVWTARQIGFLNEVANRELQPLLARQDFQASFYATRASTCSPDELNESPCDVKLGRPHLQSLIMSRASDASSAGVSLVILVCGPAGMADEARAATHLAMRQGHRSIKYVEDSFAW</sequence>
<evidence type="ECO:0000256" key="11">
    <source>
        <dbReference type="SAM" id="Phobius"/>
    </source>
</evidence>
<keyword evidence="3" id="KW-0813">Transport</keyword>
<dbReference type="PANTHER" id="PTHR32361">
    <property type="entry name" value="FERRIC/CUPRIC REDUCTASE TRANSMEMBRANE COMPONENT"/>
    <property type="match status" value="1"/>
</dbReference>
<organism evidence="14 15">
    <name type="scientific">Penicillium angulare</name>
    <dbReference type="NCBI Taxonomy" id="116970"/>
    <lineage>
        <taxon>Eukaryota</taxon>
        <taxon>Fungi</taxon>
        <taxon>Dikarya</taxon>
        <taxon>Ascomycota</taxon>
        <taxon>Pezizomycotina</taxon>
        <taxon>Eurotiomycetes</taxon>
        <taxon>Eurotiomycetidae</taxon>
        <taxon>Eurotiales</taxon>
        <taxon>Aspergillaceae</taxon>
        <taxon>Penicillium</taxon>
    </lineage>
</organism>
<dbReference type="PANTHER" id="PTHR32361:SF9">
    <property type="entry name" value="FERRIC REDUCTASE TRANSMEMBRANE COMPONENT 3-RELATED"/>
    <property type="match status" value="1"/>
</dbReference>
<evidence type="ECO:0000256" key="4">
    <source>
        <dbReference type="ARBA" id="ARBA00022692"/>
    </source>
</evidence>
<dbReference type="EMBL" id="JAPQKH010000007">
    <property type="protein sequence ID" value="KAJ5088871.1"/>
    <property type="molecule type" value="Genomic_DNA"/>
</dbReference>
<evidence type="ECO:0000256" key="12">
    <source>
        <dbReference type="SAM" id="SignalP"/>
    </source>
</evidence>
<reference evidence="14" key="1">
    <citation type="submission" date="2022-11" db="EMBL/GenBank/DDBJ databases">
        <authorList>
            <person name="Petersen C."/>
        </authorList>
    </citation>
    <scope>NUCLEOTIDE SEQUENCE</scope>
    <source>
        <strain evidence="14">IBT 30069</strain>
    </source>
</reference>
<evidence type="ECO:0000256" key="9">
    <source>
        <dbReference type="ARBA" id="ARBA00023180"/>
    </source>
</evidence>
<dbReference type="OrthoDB" id="167398at2759"/>
<evidence type="ECO:0000259" key="13">
    <source>
        <dbReference type="PROSITE" id="PS51384"/>
    </source>
</evidence>
<evidence type="ECO:0000256" key="1">
    <source>
        <dbReference type="ARBA" id="ARBA00004141"/>
    </source>
</evidence>
<feature type="transmembrane region" description="Helical" evidence="11">
    <location>
        <begin position="246"/>
        <end position="266"/>
    </location>
</feature>
<feature type="transmembrane region" description="Helical" evidence="11">
    <location>
        <begin position="332"/>
        <end position="350"/>
    </location>
</feature>
<dbReference type="SUPFAM" id="SSF52343">
    <property type="entry name" value="Ferredoxin reductase-like, C-terminal NADP-linked domain"/>
    <property type="match status" value="1"/>
</dbReference>
<feature type="transmembrane region" description="Helical" evidence="11">
    <location>
        <begin position="310"/>
        <end position="325"/>
    </location>
</feature>
<dbReference type="Pfam" id="PF01794">
    <property type="entry name" value="Ferric_reduct"/>
    <property type="match status" value="1"/>
</dbReference>
<proteinExistence type="inferred from homology"/>
<dbReference type="Gene3D" id="3.40.50.80">
    <property type="entry name" value="Nucleotide-binding domain of ferredoxin-NADP reductase (FNR) module"/>
    <property type="match status" value="1"/>
</dbReference>
<evidence type="ECO:0000256" key="6">
    <source>
        <dbReference type="ARBA" id="ARBA00023002"/>
    </source>
</evidence>
<keyword evidence="6" id="KW-0560">Oxidoreductase</keyword>
<comment type="caution">
    <text evidence="14">The sequence shown here is derived from an EMBL/GenBank/DDBJ whole genome shotgun (WGS) entry which is preliminary data.</text>
</comment>
<evidence type="ECO:0000256" key="5">
    <source>
        <dbReference type="ARBA" id="ARBA00022989"/>
    </source>
</evidence>
<keyword evidence="7" id="KW-0406">Ion transport</keyword>
<dbReference type="InterPro" id="IPR051410">
    <property type="entry name" value="Ferric/Cupric_Reductase"/>
</dbReference>
<comment type="subcellular location">
    <subcellularLocation>
        <location evidence="1">Membrane</location>
        <topology evidence="1">Multi-pass membrane protein</topology>
    </subcellularLocation>
</comment>
<keyword evidence="4 11" id="KW-0812">Transmembrane</keyword>
<feature type="signal peptide" evidence="12">
    <location>
        <begin position="1"/>
        <end position="18"/>
    </location>
</feature>
<protein>
    <recommendedName>
        <fullName evidence="13">FAD-binding FR-type domain-containing protein</fullName>
    </recommendedName>
</protein>
<feature type="compositionally biased region" description="Polar residues" evidence="10">
    <location>
        <begin position="536"/>
        <end position="548"/>
    </location>
</feature>
<evidence type="ECO:0000256" key="10">
    <source>
        <dbReference type="SAM" id="MobiDB-lite"/>
    </source>
</evidence>
<evidence type="ECO:0000256" key="8">
    <source>
        <dbReference type="ARBA" id="ARBA00023136"/>
    </source>
</evidence>
<name>A0A9W9EVY3_9EURO</name>
<dbReference type="AlphaFoldDB" id="A0A9W9EVY3"/>
<evidence type="ECO:0000256" key="2">
    <source>
        <dbReference type="ARBA" id="ARBA00006278"/>
    </source>
</evidence>
<feature type="transmembrane region" description="Helical" evidence="11">
    <location>
        <begin position="362"/>
        <end position="379"/>
    </location>
</feature>
<keyword evidence="15" id="KW-1185">Reference proteome</keyword>
<evidence type="ECO:0000313" key="15">
    <source>
        <dbReference type="Proteomes" id="UP001149165"/>
    </source>
</evidence>
<dbReference type="SFLD" id="SFLDG01168">
    <property type="entry name" value="Ferric_reductase_subgroup_(FRE"/>
    <property type="match status" value="1"/>
</dbReference>
<dbReference type="CDD" id="cd06186">
    <property type="entry name" value="NOX_Duox_like_FAD_NADP"/>
    <property type="match status" value="1"/>
</dbReference>
<dbReference type="GO" id="GO:0015677">
    <property type="term" value="P:copper ion import"/>
    <property type="evidence" value="ECO:0007669"/>
    <property type="project" value="TreeGrafter"/>
</dbReference>
<keyword evidence="8 11" id="KW-0472">Membrane</keyword>
<dbReference type="InterPro" id="IPR039261">
    <property type="entry name" value="FNR_nucleotide-bd"/>
</dbReference>
<dbReference type="GO" id="GO:0005886">
    <property type="term" value="C:plasma membrane"/>
    <property type="evidence" value="ECO:0007669"/>
    <property type="project" value="TreeGrafter"/>
</dbReference>
<keyword evidence="12" id="KW-0732">Signal</keyword>
<evidence type="ECO:0000256" key="3">
    <source>
        <dbReference type="ARBA" id="ARBA00022448"/>
    </source>
</evidence>
<feature type="region of interest" description="Disordered" evidence="10">
    <location>
        <begin position="536"/>
        <end position="556"/>
    </location>
</feature>
<feature type="chain" id="PRO_5040861326" description="FAD-binding FR-type domain-containing protein" evidence="12">
    <location>
        <begin position="19"/>
        <end position="771"/>
    </location>
</feature>
<evidence type="ECO:0000256" key="7">
    <source>
        <dbReference type="ARBA" id="ARBA00023065"/>
    </source>
</evidence>
<keyword evidence="5 11" id="KW-1133">Transmembrane helix</keyword>
<comment type="similarity">
    <text evidence="2">Belongs to the ferric reductase (FRE) family.</text>
</comment>
<dbReference type="InterPro" id="IPR017927">
    <property type="entry name" value="FAD-bd_FR_type"/>
</dbReference>
<gene>
    <name evidence="14" type="ORF">N7456_012487</name>
</gene>
<dbReference type="GO" id="GO:0006826">
    <property type="term" value="P:iron ion transport"/>
    <property type="evidence" value="ECO:0007669"/>
    <property type="project" value="TreeGrafter"/>
</dbReference>
<dbReference type="GO" id="GO:0006879">
    <property type="term" value="P:intracellular iron ion homeostasis"/>
    <property type="evidence" value="ECO:0007669"/>
    <property type="project" value="TreeGrafter"/>
</dbReference>
<dbReference type="InterPro" id="IPR013130">
    <property type="entry name" value="Fe3_Rdtase_TM_dom"/>
</dbReference>
<dbReference type="InterPro" id="IPR013121">
    <property type="entry name" value="Fe_red_NAD-bd_6"/>
</dbReference>
<keyword evidence="9" id="KW-0325">Glycoprotein</keyword>
<feature type="transmembrane region" description="Helical" evidence="11">
    <location>
        <begin position="162"/>
        <end position="183"/>
    </location>
</feature>
<feature type="domain" description="FAD-binding FR-type" evidence="13">
    <location>
        <begin position="453"/>
        <end position="609"/>
    </location>
</feature>
<dbReference type="GO" id="GO:0000293">
    <property type="term" value="F:ferric-chelate reductase activity"/>
    <property type="evidence" value="ECO:0007669"/>
    <property type="project" value="TreeGrafter"/>
</dbReference>
<dbReference type="SFLD" id="SFLDS00052">
    <property type="entry name" value="Ferric_Reductase_Domain"/>
    <property type="match status" value="1"/>
</dbReference>
<feature type="transmembrane region" description="Helical" evidence="11">
    <location>
        <begin position="391"/>
        <end position="414"/>
    </location>
</feature>
<evidence type="ECO:0000313" key="14">
    <source>
        <dbReference type="EMBL" id="KAJ5088871.1"/>
    </source>
</evidence>
<reference evidence="14" key="2">
    <citation type="journal article" date="2023" name="IMA Fungus">
        <title>Comparative genomic study of the Penicillium genus elucidates a diverse pangenome and 15 lateral gene transfer events.</title>
        <authorList>
            <person name="Petersen C."/>
            <person name="Sorensen T."/>
            <person name="Nielsen M.R."/>
            <person name="Sondergaard T.E."/>
            <person name="Sorensen J.L."/>
            <person name="Fitzpatrick D.A."/>
            <person name="Frisvad J.C."/>
            <person name="Nielsen K.L."/>
        </authorList>
    </citation>
    <scope>NUCLEOTIDE SEQUENCE</scope>
    <source>
        <strain evidence="14">IBT 30069</strain>
    </source>
</reference>
<dbReference type="PROSITE" id="PS51384">
    <property type="entry name" value="FAD_FR"/>
    <property type="match status" value="1"/>
</dbReference>
<dbReference type="Proteomes" id="UP001149165">
    <property type="component" value="Unassembled WGS sequence"/>
</dbReference>
<accession>A0A9W9EVY3</accession>